<dbReference type="EMBL" id="LAVV01007899">
    <property type="protein sequence ID" value="KNZ54400.1"/>
    <property type="molecule type" value="Genomic_DNA"/>
</dbReference>
<reference evidence="1 2" key="1">
    <citation type="submission" date="2015-08" db="EMBL/GenBank/DDBJ databases">
        <title>Next Generation Sequencing and Analysis of the Genome of Puccinia sorghi L Schw, the Causal Agent of Maize Common Rust.</title>
        <authorList>
            <person name="Rochi L."/>
            <person name="Burguener G."/>
            <person name="Darino M."/>
            <person name="Turjanski A."/>
            <person name="Kreff E."/>
            <person name="Dieguez M.J."/>
            <person name="Sacco F."/>
        </authorList>
    </citation>
    <scope>NUCLEOTIDE SEQUENCE [LARGE SCALE GENOMIC DNA]</scope>
    <source>
        <strain evidence="1 2">RO10H11247</strain>
    </source>
</reference>
<gene>
    <name evidence="1" type="ORF">VP01_2958g3</name>
</gene>
<keyword evidence="2" id="KW-1185">Reference proteome</keyword>
<proteinExistence type="predicted"/>
<protein>
    <submittedName>
        <fullName evidence="1">Uncharacterized protein</fullName>
    </submittedName>
</protein>
<dbReference type="VEuPathDB" id="FungiDB:VP01_2958g3"/>
<comment type="caution">
    <text evidence="1">The sequence shown here is derived from an EMBL/GenBank/DDBJ whole genome shotgun (WGS) entry which is preliminary data.</text>
</comment>
<accession>A0A0L6V2N1</accession>
<dbReference type="OrthoDB" id="2518751at2759"/>
<dbReference type="Proteomes" id="UP000037035">
    <property type="component" value="Unassembled WGS sequence"/>
</dbReference>
<sequence length="178" mass="19741">MLDSGSTHHMHENLNTRPQQLALCHSGLAALVNQVGKKLILENFLLVPTLTQSLTSIPCIFKRTLNIVKTVRDGLMVTIDDGFQLQGISNPVINQVQSNPTGMIDWAIPITFTRNLVGPFSTQSPAGYTYFLTLVNQFSSYQVVKFLKTKADCIKQFGEFKAKLEKQAKSQLSSPSQL</sequence>
<dbReference type="AlphaFoldDB" id="A0A0L6V2N1"/>
<evidence type="ECO:0000313" key="2">
    <source>
        <dbReference type="Proteomes" id="UP000037035"/>
    </source>
</evidence>
<name>A0A0L6V2N1_9BASI</name>
<evidence type="ECO:0000313" key="1">
    <source>
        <dbReference type="EMBL" id="KNZ54400.1"/>
    </source>
</evidence>
<organism evidence="1 2">
    <name type="scientific">Puccinia sorghi</name>
    <dbReference type="NCBI Taxonomy" id="27349"/>
    <lineage>
        <taxon>Eukaryota</taxon>
        <taxon>Fungi</taxon>
        <taxon>Dikarya</taxon>
        <taxon>Basidiomycota</taxon>
        <taxon>Pucciniomycotina</taxon>
        <taxon>Pucciniomycetes</taxon>
        <taxon>Pucciniales</taxon>
        <taxon>Pucciniaceae</taxon>
        <taxon>Puccinia</taxon>
    </lineage>
</organism>